<keyword evidence="2" id="KW-1185">Reference proteome</keyword>
<comment type="caution">
    <text evidence="1">The sequence shown here is derived from an EMBL/GenBank/DDBJ whole genome shotgun (WGS) entry which is preliminary data.</text>
</comment>
<name>A0A1R2AZN1_9CILI</name>
<protein>
    <submittedName>
        <fullName evidence="1">Uncharacterized protein</fullName>
    </submittedName>
</protein>
<gene>
    <name evidence="1" type="ORF">SteCoe_32227</name>
</gene>
<organism evidence="1 2">
    <name type="scientific">Stentor coeruleus</name>
    <dbReference type="NCBI Taxonomy" id="5963"/>
    <lineage>
        <taxon>Eukaryota</taxon>
        <taxon>Sar</taxon>
        <taxon>Alveolata</taxon>
        <taxon>Ciliophora</taxon>
        <taxon>Postciliodesmatophora</taxon>
        <taxon>Heterotrichea</taxon>
        <taxon>Heterotrichida</taxon>
        <taxon>Stentoridae</taxon>
        <taxon>Stentor</taxon>
    </lineage>
</organism>
<dbReference type="EMBL" id="MPUH01001143">
    <property type="protein sequence ID" value="OMJ69915.1"/>
    <property type="molecule type" value="Genomic_DNA"/>
</dbReference>
<reference evidence="1 2" key="1">
    <citation type="submission" date="2016-11" db="EMBL/GenBank/DDBJ databases">
        <title>The macronuclear genome of Stentor coeruleus: a giant cell with tiny introns.</title>
        <authorList>
            <person name="Slabodnick M."/>
            <person name="Ruby J.G."/>
            <person name="Reiff S.B."/>
            <person name="Swart E.C."/>
            <person name="Gosai S."/>
            <person name="Prabakaran S."/>
            <person name="Witkowska E."/>
            <person name="Larue G.E."/>
            <person name="Fisher S."/>
            <person name="Freeman R.M."/>
            <person name="Gunawardena J."/>
            <person name="Chu W."/>
            <person name="Stover N.A."/>
            <person name="Gregory B.D."/>
            <person name="Nowacki M."/>
            <person name="Derisi J."/>
            <person name="Roy S.W."/>
            <person name="Marshall W.F."/>
            <person name="Sood P."/>
        </authorList>
    </citation>
    <scope>NUCLEOTIDE SEQUENCE [LARGE SCALE GENOMIC DNA]</scope>
    <source>
        <strain evidence="1">WM001</strain>
    </source>
</reference>
<sequence>MVEPMKFESFSSEYKPEIEFFRNLGSKDSYFTALTSNILYLALLHKQFNDKRIFKRLSKCIMDSLLLFKDENLKECLKVYSIIENLINNNNFHESLYWFSCYLNQDVSCLNSFGKFIYSYMEKLKNRVEFGVKKSQIEKTIEAFANFFLVKIEFIQCFDELKICLPEKLPPRMKIPTIFLVKNNDCYGMGFTDIMKKIEYKTYEKGFQSKFFNDIYIYKDLSQPIDNANIINYPDCIPKRGATHSERTHISKLPLSEELKNELGDTYLHCYAITENFNLLVAFTLAFIDIINLPSNKEFARMVLKNFKEEKSMCRVKFNKSFHFRGIPLDEIVENMKEIIEISLHNSRDLEDDEFIIENFEYTIDPLYSQDFMNLFILSKVFGVSSTIVVKDNQIKDECKVILYNASTKNFRPSLHFLAINETVGYRIYVLLTKEYCREDHFDFSTGESGKKPKLINKLLCSYDDIDSKNELNKANNNYKYLIEASNIQNKIISDIMECIKASKPVKIDSNFLVQHCQSLKSLESIADINSLTNIGMNKLRIIENHDNLIQTCHYCRTGDPDFSCTAYCYYHTKCIVEVYKISLRSQPISEQKPSTEIILQCPQCKCKIMELSKFFDESYGQEFKVDGKEYFDKEYQCSRCKNFFGINFLCNISHRNQNCNEKFCIECGAKIIIDSGKYFCKCEGTIYFDICSIKYYCCICEENFMYQDVLRTYTNDAFACKKCLLGNIIQKTIGQILNKQDCIRVNNFLTNEAIICLKCKNRYYKNYNKKKFCKNNCFQFICASCSESSCLSCCICGEPLTSILR</sequence>
<accession>A0A1R2AZN1</accession>
<dbReference type="AlphaFoldDB" id="A0A1R2AZN1"/>
<evidence type="ECO:0000313" key="1">
    <source>
        <dbReference type="EMBL" id="OMJ69915.1"/>
    </source>
</evidence>
<evidence type="ECO:0000313" key="2">
    <source>
        <dbReference type="Proteomes" id="UP000187209"/>
    </source>
</evidence>
<proteinExistence type="predicted"/>
<dbReference type="Proteomes" id="UP000187209">
    <property type="component" value="Unassembled WGS sequence"/>
</dbReference>